<gene>
    <name evidence="2" type="ORF">B0H16DRAFT_1470631</name>
</gene>
<dbReference type="AlphaFoldDB" id="A0AAD7MQV1"/>
<evidence type="ECO:0000313" key="3">
    <source>
        <dbReference type="Proteomes" id="UP001215598"/>
    </source>
</evidence>
<evidence type="ECO:0000256" key="1">
    <source>
        <dbReference type="SAM" id="SignalP"/>
    </source>
</evidence>
<dbReference type="Proteomes" id="UP001215598">
    <property type="component" value="Unassembled WGS sequence"/>
</dbReference>
<proteinExistence type="predicted"/>
<feature type="chain" id="PRO_5042073467" evidence="1">
    <location>
        <begin position="17"/>
        <end position="417"/>
    </location>
</feature>
<reference evidence="2" key="1">
    <citation type="submission" date="2023-03" db="EMBL/GenBank/DDBJ databases">
        <title>Massive genome expansion in bonnet fungi (Mycena s.s.) driven by repeated elements and novel gene families across ecological guilds.</title>
        <authorList>
            <consortium name="Lawrence Berkeley National Laboratory"/>
            <person name="Harder C.B."/>
            <person name="Miyauchi S."/>
            <person name="Viragh M."/>
            <person name="Kuo A."/>
            <person name="Thoen E."/>
            <person name="Andreopoulos B."/>
            <person name="Lu D."/>
            <person name="Skrede I."/>
            <person name="Drula E."/>
            <person name="Henrissat B."/>
            <person name="Morin E."/>
            <person name="Kohler A."/>
            <person name="Barry K."/>
            <person name="LaButti K."/>
            <person name="Morin E."/>
            <person name="Salamov A."/>
            <person name="Lipzen A."/>
            <person name="Mereny Z."/>
            <person name="Hegedus B."/>
            <person name="Baldrian P."/>
            <person name="Stursova M."/>
            <person name="Weitz H."/>
            <person name="Taylor A."/>
            <person name="Grigoriev I.V."/>
            <person name="Nagy L.G."/>
            <person name="Martin F."/>
            <person name="Kauserud H."/>
        </authorList>
    </citation>
    <scope>NUCLEOTIDE SEQUENCE</scope>
    <source>
        <strain evidence="2">CBHHK182m</strain>
    </source>
</reference>
<comment type="caution">
    <text evidence="2">The sequence shown here is derived from an EMBL/GenBank/DDBJ whole genome shotgun (WGS) entry which is preliminary data.</text>
</comment>
<sequence length="417" mass="45527">MHQLQILLLFSLSCFAGSGLNTQQISTLPLCGVLETVGRKLDCFLPTSMGPISVPGPSRNICLKSAGLICDSAACGYVDYGNTSKQLACHDCYRARWVPAAYDNVLVPKNVAVCAVFLRAKASIKLQPRKAVTSRAATRCRDGHGRRSTARWLIFLSSDGTAIWLKMIYYSAIKHLDSDQDLNLPEGQRECTKQFFSFLAKLLWHTRVPSICRSGPSFNGPFLRARDRRRNGHGTRLTGAVEPSQRQRAAAIVTSGCRLSSLLKRSCRSATPIGLESAATELYYAPLVVWSSGSPNPANRVDNGIEILSECSSQIMPFRGNSNWVRVDHCGIVLGSFGDLSHGNLNPVVNRVDYELGLGSSGVLSLGHPNRVRTPLEFGLAATLTQLFAETTDLNLEEALSPRRPSLDHGFKAITLH</sequence>
<name>A0AAD7MQV1_9AGAR</name>
<keyword evidence="1" id="KW-0732">Signal</keyword>
<evidence type="ECO:0000313" key="2">
    <source>
        <dbReference type="EMBL" id="KAJ7728042.1"/>
    </source>
</evidence>
<feature type="signal peptide" evidence="1">
    <location>
        <begin position="1"/>
        <end position="16"/>
    </location>
</feature>
<protein>
    <submittedName>
        <fullName evidence="2">Uncharacterized protein</fullName>
    </submittedName>
</protein>
<accession>A0AAD7MQV1</accession>
<keyword evidence="3" id="KW-1185">Reference proteome</keyword>
<dbReference type="EMBL" id="JARKIB010000175">
    <property type="protein sequence ID" value="KAJ7728042.1"/>
    <property type="molecule type" value="Genomic_DNA"/>
</dbReference>
<organism evidence="2 3">
    <name type="scientific">Mycena metata</name>
    <dbReference type="NCBI Taxonomy" id="1033252"/>
    <lineage>
        <taxon>Eukaryota</taxon>
        <taxon>Fungi</taxon>
        <taxon>Dikarya</taxon>
        <taxon>Basidiomycota</taxon>
        <taxon>Agaricomycotina</taxon>
        <taxon>Agaricomycetes</taxon>
        <taxon>Agaricomycetidae</taxon>
        <taxon>Agaricales</taxon>
        <taxon>Marasmiineae</taxon>
        <taxon>Mycenaceae</taxon>
        <taxon>Mycena</taxon>
    </lineage>
</organism>